<dbReference type="PANTHER" id="PTHR46112">
    <property type="entry name" value="AMINOPEPTIDASE"/>
    <property type="match status" value="1"/>
</dbReference>
<dbReference type="CDD" id="cd01066">
    <property type="entry name" value="APP_MetAP"/>
    <property type="match status" value="1"/>
</dbReference>
<dbReference type="PANTHER" id="PTHR46112:SF2">
    <property type="entry name" value="XAA-PRO AMINOPEPTIDASE P-RELATED"/>
    <property type="match status" value="1"/>
</dbReference>
<feature type="domain" description="Creatinase N-terminal" evidence="2">
    <location>
        <begin position="9"/>
        <end position="113"/>
    </location>
</feature>
<name>A0ABT2TBE0_9FIRM</name>
<keyword evidence="3" id="KW-0645">Protease</keyword>
<dbReference type="Gene3D" id="3.40.350.10">
    <property type="entry name" value="Creatinase/prolidase N-terminal domain"/>
    <property type="match status" value="1"/>
</dbReference>
<protein>
    <submittedName>
        <fullName evidence="3">Aminopeptidase P family N-terminal domain-containing protein</fullName>
    </submittedName>
</protein>
<evidence type="ECO:0000313" key="3">
    <source>
        <dbReference type="EMBL" id="MCU6747146.1"/>
    </source>
</evidence>
<dbReference type="RefSeq" id="WP_059066429.1">
    <property type="nucleotide sequence ID" value="NZ_JAOQJX010000006.1"/>
</dbReference>
<comment type="caution">
    <text evidence="3">The sequence shown here is derived from an EMBL/GenBank/DDBJ whole genome shotgun (WGS) entry which is preliminary data.</text>
</comment>
<dbReference type="GO" id="GO:0004177">
    <property type="term" value="F:aminopeptidase activity"/>
    <property type="evidence" value="ECO:0007669"/>
    <property type="project" value="UniProtKB-KW"/>
</dbReference>
<dbReference type="SUPFAM" id="SSF55920">
    <property type="entry name" value="Creatinase/aminopeptidase"/>
    <property type="match status" value="1"/>
</dbReference>
<accession>A0ABT2TBE0</accession>
<dbReference type="Pfam" id="PF00557">
    <property type="entry name" value="Peptidase_M24"/>
    <property type="match status" value="1"/>
</dbReference>
<organism evidence="3 4">
    <name type="scientific">Faecalicatena acetigenes</name>
    <dbReference type="NCBI Taxonomy" id="2981790"/>
    <lineage>
        <taxon>Bacteria</taxon>
        <taxon>Bacillati</taxon>
        <taxon>Bacillota</taxon>
        <taxon>Clostridia</taxon>
        <taxon>Lachnospirales</taxon>
        <taxon>Lachnospiraceae</taxon>
        <taxon>Faecalicatena</taxon>
    </lineage>
</organism>
<dbReference type="SUPFAM" id="SSF53092">
    <property type="entry name" value="Creatinase/prolidase N-terminal domain"/>
    <property type="match status" value="1"/>
</dbReference>
<sequence>MEKEIYEKLNRVRKLMCEEDLEAILLTSTPNFFWITGGKNGFVDKATQDAAVKVLITADKAYVICNSSERYRVMEEELTDESFTLIDFLWHEDEAEVLRPYLEGKRVGSDSGIYGTEKIGDKIQKLRYVLTDEEEARMRKIGPECAQILEDCVREIHPGETELEAAGRVTGRLVAKGYQVPVCLVASDERMYKYRHPLPTEKKIEKYAMIAICGQKYGLTISISRIISFGPVPEEIQKKYEALLKIDAAYIVHTLPGVLSKDVLEKGYEAYKEQGYEQDFHLHHQGGALGYLTRDYCTNERTEEVVYAHQGYSWNPTIAGVKLEDTYIIQETGQEIVSDTGNWVYREITVDGRTIRRPDIWIQEVK</sequence>
<evidence type="ECO:0000259" key="1">
    <source>
        <dbReference type="Pfam" id="PF00557"/>
    </source>
</evidence>
<dbReference type="EMBL" id="JAOQJX010000006">
    <property type="protein sequence ID" value="MCU6747146.1"/>
    <property type="molecule type" value="Genomic_DNA"/>
</dbReference>
<evidence type="ECO:0000259" key="2">
    <source>
        <dbReference type="Pfam" id="PF01321"/>
    </source>
</evidence>
<dbReference type="InterPro" id="IPR050659">
    <property type="entry name" value="Peptidase_M24B"/>
</dbReference>
<reference evidence="3 4" key="1">
    <citation type="journal article" date="2021" name="ISME Commun">
        <title>Automated analysis of genomic sequences facilitates high-throughput and comprehensive description of bacteria.</title>
        <authorList>
            <person name="Hitch T.C.A."/>
        </authorList>
    </citation>
    <scope>NUCLEOTIDE SEQUENCE [LARGE SCALE GENOMIC DNA]</scope>
    <source>
        <strain evidence="3 4">H2_18</strain>
    </source>
</reference>
<dbReference type="InterPro" id="IPR029149">
    <property type="entry name" value="Creatin/AminoP/Spt16_N"/>
</dbReference>
<gene>
    <name evidence="3" type="ORF">OCV51_05690</name>
</gene>
<dbReference type="InterPro" id="IPR000994">
    <property type="entry name" value="Pept_M24"/>
</dbReference>
<dbReference type="Proteomes" id="UP001652394">
    <property type="component" value="Unassembled WGS sequence"/>
</dbReference>
<dbReference type="Gene3D" id="3.90.230.10">
    <property type="entry name" value="Creatinase/methionine aminopeptidase superfamily"/>
    <property type="match status" value="1"/>
</dbReference>
<dbReference type="InterPro" id="IPR000587">
    <property type="entry name" value="Creatinase_N"/>
</dbReference>
<dbReference type="Pfam" id="PF01321">
    <property type="entry name" value="Creatinase_N"/>
    <property type="match status" value="1"/>
</dbReference>
<proteinExistence type="predicted"/>
<keyword evidence="4" id="KW-1185">Reference proteome</keyword>
<feature type="domain" description="Peptidase M24" evidence="1">
    <location>
        <begin position="137"/>
        <end position="331"/>
    </location>
</feature>
<keyword evidence="3" id="KW-0378">Hydrolase</keyword>
<evidence type="ECO:0000313" key="4">
    <source>
        <dbReference type="Proteomes" id="UP001652394"/>
    </source>
</evidence>
<dbReference type="InterPro" id="IPR036005">
    <property type="entry name" value="Creatinase/aminopeptidase-like"/>
</dbReference>
<keyword evidence="3" id="KW-0031">Aminopeptidase</keyword>